<comment type="caution">
    <text evidence="13">The sequence shown here is derived from an EMBL/GenBank/DDBJ whole genome shotgun (WGS) entry which is preliminary data.</text>
</comment>
<evidence type="ECO:0000256" key="6">
    <source>
        <dbReference type="ARBA" id="ARBA00023194"/>
    </source>
</evidence>
<dbReference type="SUPFAM" id="SSF51735">
    <property type="entry name" value="NAD(P)-binding Rossmann-fold domains"/>
    <property type="match status" value="2"/>
</dbReference>
<dbReference type="Pfam" id="PF02801">
    <property type="entry name" value="Ketoacyl-synt_C"/>
    <property type="match status" value="1"/>
</dbReference>
<sequence>MSASREEIVGALRRSVSENTRLRRQNAALTARLSEPVAVVGMGCRFPGGVGSPGELWDLVASGGVGVSGFPADRGWDVEGLFDPDPDAAGKSYVRVGGFLDDVAGFDAAFFGISPREAVAMDPQQRLLLEVVWEALEDAGIDPLGLRGSRTGVFAGVFGQDYGLAARAKGVEAVGGGDLEGHMTGVLGSVVSGRVAYVLGLEGPAVSVDTACSSSLVALHWAVQSLRSGECDVAVVAGVTVMSSPGSFVEFSRQRGLAVDGVCRSFGEGAGGTVWGEGVGVVVLERVSAARSGGRRVWGVVRGSAVNQDGASNGLTAPNGPSQIRVIQEALANAELNPGDVDVVEGHGTGTVLGDPIEVQALLATYGNGREGEPLWLGSLKSNIGHTQAAAGVGGVIKMIQAMRHGVMPRTLHVDAPTEKVDWSSGSVRLLTEERSWPETGRPRRAAVSSFGVSGTNAHVILELPDEDRPAPFTVPDGPLPVTWTLAAKTRNALAAQADRLAGHLERHPGTRPIDVARTLGTRAAFRLRAAVTGTDHDAMVADLRTLATGGLPPGAATGTATTAKLALVFPGQGSQWIGMGRDLMDSSPVFAGSMRACAEALTEFVDWSLPDVLAGRPDAPSAARVDVLQPVLFSVMVSLAALWRSMGVTPRAVIGHSQGEIAAAHVAGGLSLRDAMRVTALRSLALSELTGSGGTAWAGLSAQDLRGRIAGKYPGLSIAGINGPLSTVVAGVGDELDALLADLAGSGVRTSMIESRFASHSAHIEQVRELLAERLAPVEPRAGTIPFFSTVTGDWLDTRELTAGYWYENLRRTVRFEESVRALHDQGFRTFIESSPHPVLAAAVADTVDDLGGEVTTIGTLRRDRGGQEQILTSAAQAWAAGVPVDWKGMFASAGGRTVELPAYAFQHERYWLKGSAAPGGAAALGLEAARHPLLGAIVELPDSGGVLLTGRLSAHTLPWLADHAVFGQVLLPGAALVELAVHAGGRAGCPVVKELALQAPLVVPPHGSVDLRVTVGEDFADGRTVTVHSRLGGAGEAWTLNAQGLLTSEHATVAALGLTRWPPAGARAVDLDGAYAELASRGYGYGPAFQGLKALWRRGKEIFAEVRAPAGVERETGFVLHPALLDAVLHAGLLSSDPAEVRLPFSWEGVRSHGAGAPVLRARIAPTAEPETVSVQVADETGRLVLSVRSLMTRRISMRQLTAAGAAGTPEGLYEVTWSPVTSGPGAEKVEWRRWTERDEAAGSLDAVVFSARPVEGDVVGGTHEATHRALRVVQEWLADERFPKTVLAIVTRGAMASPDGEVGDLAGSAVWGLVRSAQSEHPGRIVLIDTDTDIDIETGASGLEPLLAAALAAREPQLVSRAGVLYAARLSRAVPPSPDGPEKTTPLSGGTVLITGGTGGVGAVLARHLVTEHKAARVVLASRRGPDAPGAERIKEELADLNALVDVVACDVSDREAVTALVAEMPDDLPLTGVIHAAGVLDDGVVESLTPQRLDTVLAAKADAAWYLHEATRDLDLPMFVLCSSASGALGGPGQANYAAANTFLDGLAAHRRAGGSPALSVSWGLWAQSGDMVAHLTDAERERLRRDGVVGMAPGQACALFDAAVGHGFTHVVAAEWDRSALRAKAGTGQLPPLLAGLVPAIRRTATGAGDGGPGLAHRLTGLDRPEQRLLVLNVIRDRVAAVLGHADREAIQAEDSFFELGLDSLSALQIRNQLMTATGLHVPVRVFYSNPTPATLTDHLHQQLLDGLK</sequence>
<dbReference type="RefSeq" id="WP_425547801.1">
    <property type="nucleotide sequence ID" value="NZ_BAAAUV010000010.1"/>
</dbReference>
<dbReference type="SUPFAM" id="SSF47336">
    <property type="entry name" value="ACP-like"/>
    <property type="match status" value="1"/>
</dbReference>
<dbReference type="InterPro" id="IPR015083">
    <property type="entry name" value="NorB/c/GfsB-D-like_docking"/>
</dbReference>
<dbReference type="SUPFAM" id="SSF55048">
    <property type="entry name" value="Probable ACP-binding domain of malonyl-CoA ACP transacylase"/>
    <property type="match status" value="1"/>
</dbReference>
<dbReference type="PROSITE" id="PS00012">
    <property type="entry name" value="PHOSPHOPANTETHEINE"/>
    <property type="match status" value="1"/>
</dbReference>
<dbReference type="Gene3D" id="3.30.70.3290">
    <property type="match status" value="1"/>
</dbReference>
<dbReference type="CDD" id="cd00833">
    <property type="entry name" value="PKS"/>
    <property type="match status" value="1"/>
</dbReference>
<dbReference type="InterPro" id="IPR009081">
    <property type="entry name" value="PP-bd_ACP"/>
</dbReference>
<dbReference type="InterPro" id="IPR049900">
    <property type="entry name" value="PKS_mFAS_DH"/>
</dbReference>
<reference evidence="14" key="1">
    <citation type="journal article" date="2019" name="Int. J. Syst. Evol. Microbiol.">
        <title>The Global Catalogue of Microorganisms (GCM) 10K type strain sequencing project: providing services to taxonomists for standard genome sequencing and annotation.</title>
        <authorList>
            <consortium name="The Broad Institute Genomics Platform"/>
            <consortium name="The Broad Institute Genome Sequencing Center for Infectious Disease"/>
            <person name="Wu L."/>
            <person name="Ma J."/>
        </authorList>
    </citation>
    <scope>NUCLEOTIDE SEQUENCE [LARGE SCALE GENOMIC DNA]</scope>
    <source>
        <strain evidence="14">JCM 9377</strain>
    </source>
</reference>
<dbReference type="Gene3D" id="3.10.129.110">
    <property type="entry name" value="Polyketide synthase dehydratase"/>
    <property type="match status" value="1"/>
</dbReference>
<dbReference type="InterPro" id="IPR042104">
    <property type="entry name" value="PKS_dehydratase_sf"/>
</dbReference>
<dbReference type="Pfam" id="PF21089">
    <property type="entry name" value="PKS_DH_N"/>
    <property type="match status" value="1"/>
</dbReference>
<dbReference type="Pfam" id="PF22953">
    <property type="entry name" value="SpnB_Rossmann"/>
    <property type="match status" value="1"/>
</dbReference>
<evidence type="ECO:0000256" key="1">
    <source>
        <dbReference type="ARBA" id="ARBA00001957"/>
    </source>
</evidence>
<protein>
    <recommendedName>
        <fullName evidence="15">Acyl transferase domain-containing protein</fullName>
    </recommendedName>
</protein>
<keyword evidence="4" id="KW-0597">Phosphoprotein</keyword>
<evidence type="ECO:0000259" key="10">
    <source>
        <dbReference type="PROSITE" id="PS50075"/>
    </source>
</evidence>
<dbReference type="EMBL" id="BAAAUV010000010">
    <property type="protein sequence ID" value="GAA3219241.1"/>
    <property type="molecule type" value="Genomic_DNA"/>
</dbReference>
<dbReference type="Gene3D" id="3.40.366.10">
    <property type="entry name" value="Malonyl-Coenzyme A Acyl Carrier Protein, domain 2"/>
    <property type="match status" value="1"/>
</dbReference>
<dbReference type="InterPro" id="IPR020841">
    <property type="entry name" value="PKS_Beta-ketoAc_synthase_dom"/>
</dbReference>
<comment type="pathway">
    <text evidence="2">Antibiotic biosynthesis.</text>
</comment>
<dbReference type="Pfam" id="PF00698">
    <property type="entry name" value="Acyl_transf_1"/>
    <property type="match status" value="1"/>
</dbReference>
<dbReference type="InterPro" id="IPR020807">
    <property type="entry name" value="PKS_DH"/>
</dbReference>
<dbReference type="Gene3D" id="1.10.1200.10">
    <property type="entry name" value="ACP-like"/>
    <property type="match status" value="1"/>
</dbReference>
<dbReference type="SUPFAM" id="SSF53901">
    <property type="entry name" value="Thiolase-like"/>
    <property type="match status" value="1"/>
</dbReference>
<dbReference type="PANTHER" id="PTHR43775:SF51">
    <property type="entry name" value="INACTIVE PHENOLPHTHIOCEROL SYNTHESIS POLYKETIDE SYNTHASE TYPE I PKS1-RELATED"/>
    <property type="match status" value="1"/>
</dbReference>
<comment type="cofactor">
    <cofactor evidence="1">
        <name>pantetheine 4'-phosphate</name>
        <dbReference type="ChEBI" id="CHEBI:47942"/>
    </cofactor>
</comment>
<dbReference type="InterPro" id="IPR016036">
    <property type="entry name" value="Malonyl_transacylase_ACP-bd"/>
</dbReference>
<dbReference type="InterPro" id="IPR001227">
    <property type="entry name" value="Ac_transferase_dom_sf"/>
</dbReference>
<feature type="domain" description="Carrier" evidence="10">
    <location>
        <begin position="1674"/>
        <end position="1749"/>
    </location>
</feature>
<dbReference type="InterPro" id="IPR014031">
    <property type="entry name" value="Ketoacyl_synth_C"/>
</dbReference>
<dbReference type="InterPro" id="IPR018201">
    <property type="entry name" value="Ketoacyl_synth_AS"/>
</dbReference>
<dbReference type="SMART" id="SM00826">
    <property type="entry name" value="PKS_DH"/>
    <property type="match status" value="1"/>
</dbReference>
<evidence type="ECO:0000256" key="2">
    <source>
        <dbReference type="ARBA" id="ARBA00004792"/>
    </source>
</evidence>
<dbReference type="InterPro" id="IPR036736">
    <property type="entry name" value="ACP-like_sf"/>
</dbReference>
<dbReference type="CDD" id="cd08956">
    <property type="entry name" value="KR_3_FAS_SDR_x"/>
    <property type="match status" value="1"/>
</dbReference>
<evidence type="ECO:0000259" key="12">
    <source>
        <dbReference type="PROSITE" id="PS52019"/>
    </source>
</evidence>
<dbReference type="InterPro" id="IPR055123">
    <property type="entry name" value="SpnB-like_Rossmann"/>
</dbReference>
<dbReference type="InterPro" id="IPR032821">
    <property type="entry name" value="PKS_assoc"/>
</dbReference>
<dbReference type="SMART" id="SM00822">
    <property type="entry name" value="PKS_KR"/>
    <property type="match status" value="1"/>
</dbReference>
<keyword evidence="5" id="KW-0808">Transferase</keyword>
<keyword evidence="8" id="KW-0012">Acyltransferase</keyword>
<dbReference type="SMART" id="SM00825">
    <property type="entry name" value="PKS_KS"/>
    <property type="match status" value="1"/>
</dbReference>
<proteinExistence type="predicted"/>
<dbReference type="InterPro" id="IPR049552">
    <property type="entry name" value="PKS_DH_N"/>
</dbReference>
<evidence type="ECO:0000313" key="13">
    <source>
        <dbReference type="EMBL" id="GAA3219241.1"/>
    </source>
</evidence>
<dbReference type="Pfam" id="PF16197">
    <property type="entry name" value="KAsynt_C_assoc"/>
    <property type="match status" value="1"/>
</dbReference>
<keyword evidence="7" id="KW-0511">Multifunctional enzyme</keyword>
<dbReference type="Pfam" id="PF14765">
    <property type="entry name" value="PS-DH"/>
    <property type="match status" value="1"/>
</dbReference>
<dbReference type="SMART" id="SM00827">
    <property type="entry name" value="PKS_AT"/>
    <property type="match status" value="1"/>
</dbReference>
<dbReference type="PANTHER" id="PTHR43775">
    <property type="entry name" value="FATTY ACID SYNTHASE"/>
    <property type="match status" value="1"/>
</dbReference>
<organism evidence="13 14">
    <name type="scientific">Actinocorallia longicatena</name>
    <dbReference type="NCBI Taxonomy" id="111803"/>
    <lineage>
        <taxon>Bacteria</taxon>
        <taxon>Bacillati</taxon>
        <taxon>Actinomycetota</taxon>
        <taxon>Actinomycetes</taxon>
        <taxon>Streptosporangiales</taxon>
        <taxon>Thermomonosporaceae</taxon>
        <taxon>Actinocorallia</taxon>
    </lineage>
</organism>
<dbReference type="Proteomes" id="UP001501237">
    <property type="component" value="Unassembled WGS sequence"/>
</dbReference>
<evidence type="ECO:0000256" key="9">
    <source>
        <dbReference type="PROSITE-ProRule" id="PRU01363"/>
    </source>
</evidence>
<dbReference type="InterPro" id="IPR014043">
    <property type="entry name" value="Acyl_transferase_dom"/>
</dbReference>
<dbReference type="InterPro" id="IPR013968">
    <property type="entry name" value="PKS_KR"/>
</dbReference>
<feature type="region of interest" description="N-terminal hotdog fold" evidence="9">
    <location>
        <begin position="933"/>
        <end position="1055"/>
    </location>
</feature>
<dbReference type="InterPro" id="IPR050091">
    <property type="entry name" value="PKS_NRPS_Biosynth_Enz"/>
</dbReference>
<dbReference type="Pfam" id="PF08990">
    <property type="entry name" value="Docking"/>
    <property type="match status" value="1"/>
</dbReference>
<dbReference type="InterPro" id="IPR020806">
    <property type="entry name" value="PKS_PP-bd"/>
</dbReference>
<feature type="active site" description="Proton donor; for dehydratase activity" evidence="9">
    <location>
        <position position="1128"/>
    </location>
</feature>
<dbReference type="SUPFAM" id="SSF52151">
    <property type="entry name" value="FabD/lysophospholipase-like"/>
    <property type="match status" value="1"/>
</dbReference>
<keyword evidence="3" id="KW-0596">Phosphopantetheine</keyword>
<feature type="region of interest" description="C-terminal hotdog fold" evidence="9">
    <location>
        <begin position="1068"/>
        <end position="1204"/>
    </location>
</feature>
<dbReference type="Gene3D" id="3.40.47.10">
    <property type="match status" value="1"/>
</dbReference>
<dbReference type="Gene3D" id="3.40.50.720">
    <property type="entry name" value="NAD(P)-binding Rossmann-like Domain"/>
    <property type="match status" value="1"/>
</dbReference>
<dbReference type="PROSITE" id="PS50075">
    <property type="entry name" value="CARRIER"/>
    <property type="match status" value="1"/>
</dbReference>
<dbReference type="InterPro" id="IPR016039">
    <property type="entry name" value="Thiolase-like"/>
</dbReference>
<evidence type="ECO:0000256" key="8">
    <source>
        <dbReference type="ARBA" id="ARBA00023315"/>
    </source>
</evidence>
<evidence type="ECO:0008006" key="15">
    <source>
        <dbReference type="Google" id="ProtNLM"/>
    </source>
</evidence>
<dbReference type="PROSITE" id="PS52019">
    <property type="entry name" value="PKS_MFAS_DH"/>
    <property type="match status" value="1"/>
</dbReference>
<keyword evidence="14" id="KW-1185">Reference proteome</keyword>
<dbReference type="InterPro" id="IPR057326">
    <property type="entry name" value="KR_dom"/>
</dbReference>
<feature type="active site" description="Proton acceptor; for dehydratase activity" evidence="9">
    <location>
        <position position="965"/>
    </location>
</feature>
<keyword evidence="6" id="KW-0045">Antibiotic biosynthesis</keyword>
<feature type="domain" description="Ketosynthase family 3 (KS3)" evidence="11">
    <location>
        <begin position="34"/>
        <end position="464"/>
    </location>
</feature>
<evidence type="ECO:0000256" key="3">
    <source>
        <dbReference type="ARBA" id="ARBA00022450"/>
    </source>
</evidence>
<dbReference type="SMART" id="SM00823">
    <property type="entry name" value="PKS_PP"/>
    <property type="match status" value="1"/>
</dbReference>
<evidence type="ECO:0000256" key="4">
    <source>
        <dbReference type="ARBA" id="ARBA00022553"/>
    </source>
</evidence>
<dbReference type="PROSITE" id="PS00606">
    <property type="entry name" value="KS3_1"/>
    <property type="match status" value="1"/>
</dbReference>
<dbReference type="InterPro" id="IPR036291">
    <property type="entry name" value="NAD(P)-bd_dom_sf"/>
</dbReference>
<dbReference type="InterPro" id="IPR049551">
    <property type="entry name" value="PKS_DH_C"/>
</dbReference>
<dbReference type="InterPro" id="IPR006162">
    <property type="entry name" value="Ppantetheine_attach_site"/>
</dbReference>
<dbReference type="Pfam" id="PF00550">
    <property type="entry name" value="PP-binding"/>
    <property type="match status" value="1"/>
</dbReference>
<evidence type="ECO:0000256" key="5">
    <source>
        <dbReference type="ARBA" id="ARBA00022679"/>
    </source>
</evidence>
<dbReference type="Pfam" id="PF08659">
    <property type="entry name" value="KR"/>
    <property type="match status" value="1"/>
</dbReference>
<accession>A0ABP6QCA5</accession>
<dbReference type="InterPro" id="IPR014030">
    <property type="entry name" value="Ketoacyl_synth_N"/>
</dbReference>
<dbReference type="PROSITE" id="PS52004">
    <property type="entry name" value="KS3_2"/>
    <property type="match status" value="1"/>
</dbReference>
<dbReference type="Pfam" id="PF00109">
    <property type="entry name" value="ketoacyl-synt"/>
    <property type="match status" value="1"/>
</dbReference>
<feature type="domain" description="PKS/mFAS DH" evidence="12">
    <location>
        <begin position="933"/>
        <end position="1204"/>
    </location>
</feature>
<dbReference type="InterPro" id="IPR016035">
    <property type="entry name" value="Acyl_Trfase/lysoPLipase"/>
</dbReference>
<gene>
    <name evidence="13" type="ORF">GCM10010468_43180</name>
</gene>
<evidence type="ECO:0000313" key="14">
    <source>
        <dbReference type="Proteomes" id="UP001501237"/>
    </source>
</evidence>
<evidence type="ECO:0000259" key="11">
    <source>
        <dbReference type="PROSITE" id="PS52004"/>
    </source>
</evidence>
<evidence type="ECO:0000256" key="7">
    <source>
        <dbReference type="ARBA" id="ARBA00023268"/>
    </source>
</evidence>
<name>A0ABP6QCA5_9ACTN</name>